<dbReference type="GO" id="GO:0046983">
    <property type="term" value="F:protein dimerization activity"/>
    <property type="evidence" value="ECO:0007669"/>
    <property type="project" value="InterPro"/>
</dbReference>
<proteinExistence type="predicted"/>
<gene>
    <name evidence="1" type="ORF">G4D61_03120</name>
</gene>
<evidence type="ECO:0000313" key="2">
    <source>
        <dbReference type="Proteomes" id="UP000476934"/>
    </source>
</evidence>
<reference evidence="1 2" key="1">
    <citation type="submission" date="2020-02" db="EMBL/GenBank/DDBJ databases">
        <authorList>
            <person name="Feng H."/>
        </authorList>
    </citation>
    <scope>NUCLEOTIDE SEQUENCE [LARGE SCALE GENOMIC DNA]</scope>
    <source>
        <strain evidence="1 2">Gsoil 114</strain>
    </source>
</reference>
<dbReference type="GO" id="GO:0043937">
    <property type="term" value="P:regulation of sporulation"/>
    <property type="evidence" value="ECO:0007669"/>
    <property type="project" value="InterPro"/>
</dbReference>
<comment type="caution">
    <text evidence="1">The sequence shown here is derived from an EMBL/GenBank/DDBJ whole genome shotgun (WGS) entry which is preliminary data.</text>
</comment>
<sequence length="66" mass="7753">MFTVAIEKNRTHMIKLAYQNGYTAKETVRASQHLDKLLNLVGHSPTWKHLNEAHERHEKTDSYHII</sequence>
<dbReference type="InterPro" id="IPR037208">
    <property type="entry name" value="Spo0E-like_sf"/>
</dbReference>
<organism evidence="1 2">
    <name type="scientific">Heyndrickxia ginsengihumi</name>
    <dbReference type="NCBI Taxonomy" id="363870"/>
    <lineage>
        <taxon>Bacteria</taxon>
        <taxon>Bacillati</taxon>
        <taxon>Bacillota</taxon>
        <taxon>Bacilli</taxon>
        <taxon>Bacillales</taxon>
        <taxon>Bacillaceae</taxon>
        <taxon>Heyndrickxia</taxon>
    </lineage>
</organism>
<evidence type="ECO:0000313" key="1">
    <source>
        <dbReference type="EMBL" id="NEY18961.1"/>
    </source>
</evidence>
<dbReference type="Proteomes" id="UP000476934">
    <property type="component" value="Unassembled WGS sequence"/>
</dbReference>
<dbReference type="AlphaFoldDB" id="A0A6M0P322"/>
<dbReference type="Gene3D" id="4.10.280.10">
    <property type="entry name" value="Helix-loop-helix DNA-binding domain"/>
    <property type="match status" value="1"/>
</dbReference>
<name>A0A6M0P322_9BACI</name>
<dbReference type="SUPFAM" id="SSF140500">
    <property type="entry name" value="BAS1536-like"/>
    <property type="match status" value="1"/>
</dbReference>
<dbReference type="Pfam" id="PF09388">
    <property type="entry name" value="SpoOE-like"/>
    <property type="match status" value="1"/>
</dbReference>
<dbReference type="InterPro" id="IPR018540">
    <property type="entry name" value="Spo0E-like"/>
</dbReference>
<keyword evidence="2" id="KW-1185">Reference proteome</keyword>
<dbReference type="OrthoDB" id="2973153at2"/>
<dbReference type="InterPro" id="IPR036638">
    <property type="entry name" value="HLH_DNA-bd_sf"/>
</dbReference>
<reference evidence="1 2" key="2">
    <citation type="submission" date="2020-03" db="EMBL/GenBank/DDBJ databases">
        <title>Bacillus aquiflavi sp. nov., isolated from yellow water of strong flavor Chinese baijiu in Yibin region of China.</title>
        <authorList>
            <person name="Xie J."/>
        </authorList>
    </citation>
    <scope>NUCLEOTIDE SEQUENCE [LARGE SCALE GENOMIC DNA]</scope>
    <source>
        <strain evidence="1 2">Gsoil 114</strain>
    </source>
</reference>
<accession>A0A6M0P322</accession>
<dbReference type="EMBL" id="JAAIWK010000003">
    <property type="protein sequence ID" value="NEY18961.1"/>
    <property type="molecule type" value="Genomic_DNA"/>
</dbReference>
<dbReference type="RefSeq" id="WP_152604232.1">
    <property type="nucleotide sequence ID" value="NZ_JRUN01000003.1"/>
</dbReference>
<protein>
    <submittedName>
        <fullName evidence="1">Aspartyl-phosphate phosphatase Spo0E family protein</fullName>
    </submittedName>
</protein>